<comment type="caution">
    <text evidence="1">The sequence shown here is derived from an EMBL/GenBank/DDBJ whole genome shotgun (WGS) entry which is preliminary data.</text>
</comment>
<feature type="non-terminal residue" evidence="1">
    <location>
        <position position="58"/>
    </location>
</feature>
<dbReference type="EMBL" id="JAHRHJ020000007">
    <property type="protein sequence ID" value="KAH9308832.1"/>
    <property type="molecule type" value="Genomic_DNA"/>
</dbReference>
<feature type="non-terminal residue" evidence="1">
    <location>
        <position position="1"/>
    </location>
</feature>
<dbReference type="Proteomes" id="UP000824469">
    <property type="component" value="Unassembled WGS sequence"/>
</dbReference>
<keyword evidence="2" id="KW-1185">Reference proteome</keyword>
<evidence type="ECO:0000313" key="2">
    <source>
        <dbReference type="Proteomes" id="UP000824469"/>
    </source>
</evidence>
<name>A0AA38FRG0_TAXCH</name>
<proteinExistence type="predicted"/>
<accession>A0AA38FRG0</accession>
<gene>
    <name evidence="1" type="ORF">KI387_036743</name>
</gene>
<organism evidence="1 2">
    <name type="scientific">Taxus chinensis</name>
    <name type="common">Chinese yew</name>
    <name type="synonym">Taxus wallichiana var. chinensis</name>
    <dbReference type="NCBI Taxonomy" id="29808"/>
    <lineage>
        <taxon>Eukaryota</taxon>
        <taxon>Viridiplantae</taxon>
        <taxon>Streptophyta</taxon>
        <taxon>Embryophyta</taxon>
        <taxon>Tracheophyta</taxon>
        <taxon>Spermatophyta</taxon>
        <taxon>Pinopsida</taxon>
        <taxon>Pinidae</taxon>
        <taxon>Conifers II</taxon>
        <taxon>Cupressales</taxon>
        <taxon>Taxaceae</taxon>
        <taxon>Taxus</taxon>
    </lineage>
</organism>
<reference evidence="1 2" key="1">
    <citation type="journal article" date="2021" name="Nat. Plants">
        <title>The Taxus genome provides insights into paclitaxel biosynthesis.</title>
        <authorList>
            <person name="Xiong X."/>
            <person name="Gou J."/>
            <person name="Liao Q."/>
            <person name="Li Y."/>
            <person name="Zhou Q."/>
            <person name="Bi G."/>
            <person name="Li C."/>
            <person name="Du R."/>
            <person name="Wang X."/>
            <person name="Sun T."/>
            <person name="Guo L."/>
            <person name="Liang H."/>
            <person name="Lu P."/>
            <person name="Wu Y."/>
            <person name="Zhang Z."/>
            <person name="Ro D.K."/>
            <person name="Shang Y."/>
            <person name="Huang S."/>
            <person name="Yan J."/>
        </authorList>
    </citation>
    <scope>NUCLEOTIDE SEQUENCE [LARGE SCALE GENOMIC DNA]</scope>
    <source>
        <strain evidence="1">Ta-2019</strain>
    </source>
</reference>
<dbReference type="AlphaFoldDB" id="A0AA38FRG0"/>
<evidence type="ECO:0000313" key="1">
    <source>
        <dbReference type="EMBL" id="KAH9308832.1"/>
    </source>
</evidence>
<protein>
    <submittedName>
        <fullName evidence="1">Uncharacterized protein</fullName>
    </submittedName>
</protein>
<sequence length="58" mass="6024">ELVVEATVPVGIARLDVGEVVAILVDGLVGEGEVGRVEDTLIGTSTSLGRYSMLQVLK</sequence>